<feature type="compositionally biased region" description="Polar residues" evidence="1">
    <location>
        <begin position="1"/>
        <end position="14"/>
    </location>
</feature>
<gene>
    <name evidence="2" type="ORF">K0M31_009232</name>
</gene>
<accession>A0AA40FQ53</accession>
<keyword evidence="3" id="KW-1185">Reference proteome</keyword>
<comment type="caution">
    <text evidence="2">The sequence shown here is derived from an EMBL/GenBank/DDBJ whole genome shotgun (WGS) entry which is preliminary data.</text>
</comment>
<feature type="region of interest" description="Disordered" evidence="1">
    <location>
        <begin position="1"/>
        <end position="46"/>
    </location>
</feature>
<name>A0AA40FQ53_9HYME</name>
<proteinExistence type="predicted"/>
<protein>
    <submittedName>
        <fullName evidence="2">Uncharacterized protein</fullName>
    </submittedName>
</protein>
<reference evidence="2" key="1">
    <citation type="submission" date="2021-10" db="EMBL/GenBank/DDBJ databases">
        <title>Melipona bicolor Genome sequencing and assembly.</title>
        <authorList>
            <person name="Araujo N.S."/>
            <person name="Arias M.C."/>
        </authorList>
    </citation>
    <scope>NUCLEOTIDE SEQUENCE</scope>
    <source>
        <strain evidence="2">USP_2M_L1-L4_2017</strain>
        <tissue evidence="2">Whole body</tissue>
    </source>
</reference>
<sequence>MSASRLSEKSSATRLSKKVRTNDILARNSERSDKGKGQPWPSLADQERSVLFVQSQLAQNTTPRSPRW</sequence>
<evidence type="ECO:0000313" key="3">
    <source>
        <dbReference type="Proteomes" id="UP001177670"/>
    </source>
</evidence>
<organism evidence="2 3">
    <name type="scientific">Melipona bicolor</name>
    <dbReference type="NCBI Taxonomy" id="60889"/>
    <lineage>
        <taxon>Eukaryota</taxon>
        <taxon>Metazoa</taxon>
        <taxon>Ecdysozoa</taxon>
        <taxon>Arthropoda</taxon>
        <taxon>Hexapoda</taxon>
        <taxon>Insecta</taxon>
        <taxon>Pterygota</taxon>
        <taxon>Neoptera</taxon>
        <taxon>Endopterygota</taxon>
        <taxon>Hymenoptera</taxon>
        <taxon>Apocrita</taxon>
        <taxon>Aculeata</taxon>
        <taxon>Apoidea</taxon>
        <taxon>Anthophila</taxon>
        <taxon>Apidae</taxon>
        <taxon>Melipona</taxon>
    </lineage>
</organism>
<dbReference type="AlphaFoldDB" id="A0AA40FQ53"/>
<dbReference type="EMBL" id="JAHYIQ010000022">
    <property type="protein sequence ID" value="KAK1122790.1"/>
    <property type="molecule type" value="Genomic_DNA"/>
</dbReference>
<dbReference type="Proteomes" id="UP001177670">
    <property type="component" value="Unassembled WGS sequence"/>
</dbReference>
<evidence type="ECO:0000313" key="2">
    <source>
        <dbReference type="EMBL" id="KAK1122790.1"/>
    </source>
</evidence>
<evidence type="ECO:0000256" key="1">
    <source>
        <dbReference type="SAM" id="MobiDB-lite"/>
    </source>
</evidence>